<feature type="domain" description="RNase H type-1" evidence="1">
    <location>
        <begin position="84"/>
        <end position="149"/>
    </location>
</feature>
<organism evidence="2 3">
    <name type="scientific">Glycine soja</name>
    <name type="common">Wild soybean</name>
    <dbReference type="NCBI Taxonomy" id="3848"/>
    <lineage>
        <taxon>Eukaryota</taxon>
        <taxon>Viridiplantae</taxon>
        <taxon>Streptophyta</taxon>
        <taxon>Embryophyta</taxon>
        <taxon>Tracheophyta</taxon>
        <taxon>Spermatophyta</taxon>
        <taxon>Magnoliopsida</taxon>
        <taxon>eudicotyledons</taxon>
        <taxon>Gunneridae</taxon>
        <taxon>Pentapetalae</taxon>
        <taxon>rosids</taxon>
        <taxon>fabids</taxon>
        <taxon>Fabales</taxon>
        <taxon>Fabaceae</taxon>
        <taxon>Papilionoideae</taxon>
        <taxon>50 kb inversion clade</taxon>
        <taxon>NPAAA clade</taxon>
        <taxon>indigoferoid/millettioid clade</taxon>
        <taxon>Phaseoleae</taxon>
        <taxon>Glycine</taxon>
        <taxon>Glycine subgen. Soja</taxon>
    </lineage>
</organism>
<dbReference type="Pfam" id="PF13456">
    <property type="entry name" value="RVT_3"/>
    <property type="match status" value="1"/>
</dbReference>
<dbReference type="Proteomes" id="UP000289340">
    <property type="component" value="Chromosome 4"/>
</dbReference>
<dbReference type="InterPro" id="IPR044730">
    <property type="entry name" value="RNase_H-like_dom_plant"/>
</dbReference>
<dbReference type="InterPro" id="IPR053151">
    <property type="entry name" value="RNase_H-like"/>
</dbReference>
<dbReference type="EMBL" id="QZWG01000004">
    <property type="protein sequence ID" value="RZC17610.1"/>
    <property type="molecule type" value="Genomic_DNA"/>
</dbReference>
<dbReference type="InterPro" id="IPR012337">
    <property type="entry name" value="RNaseH-like_sf"/>
</dbReference>
<dbReference type="PANTHER" id="PTHR47723">
    <property type="entry name" value="OS05G0353850 PROTEIN"/>
    <property type="match status" value="1"/>
</dbReference>
<reference evidence="2 3" key="1">
    <citation type="submission" date="2018-09" db="EMBL/GenBank/DDBJ databases">
        <title>A high-quality reference genome of wild soybean provides a powerful tool to mine soybean genomes.</title>
        <authorList>
            <person name="Xie M."/>
            <person name="Chung C.Y.L."/>
            <person name="Li M.-W."/>
            <person name="Wong F.-L."/>
            <person name="Chan T.-F."/>
            <person name="Lam H.-M."/>
        </authorList>
    </citation>
    <scope>NUCLEOTIDE SEQUENCE [LARGE SCALE GENOMIC DNA]</scope>
    <source>
        <strain evidence="3">cv. W05</strain>
        <tissue evidence="2">Hypocotyl of etiolated seedlings</tissue>
    </source>
</reference>
<dbReference type="InterPro" id="IPR036397">
    <property type="entry name" value="RNaseH_sf"/>
</dbReference>
<dbReference type="AlphaFoldDB" id="A0A445L3H5"/>
<dbReference type="Gene3D" id="3.30.420.10">
    <property type="entry name" value="Ribonuclease H-like superfamily/Ribonuclease H"/>
    <property type="match status" value="1"/>
</dbReference>
<dbReference type="GO" id="GO:0004523">
    <property type="term" value="F:RNA-DNA hybrid ribonuclease activity"/>
    <property type="evidence" value="ECO:0007669"/>
    <property type="project" value="InterPro"/>
</dbReference>
<dbReference type="InterPro" id="IPR002156">
    <property type="entry name" value="RNaseH_domain"/>
</dbReference>
<dbReference type="PANTHER" id="PTHR47723:SF23">
    <property type="entry name" value="REVERSE TRANSCRIPTASE-LIKE PROTEIN"/>
    <property type="match status" value="1"/>
</dbReference>
<comment type="caution">
    <text evidence="2">The sequence shown here is derived from an EMBL/GenBank/DDBJ whole genome shotgun (WGS) entry which is preliminary data.</text>
</comment>
<keyword evidence="3" id="KW-1185">Reference proteome</keyword>
<proteinExistence type="predicted"/>
<name>A0A445L3H5_GLYSO</name>
<gene>
    <name evidence="2" type="ORF">D0Y65_010388</name>
</gene>
<dbReference type="CDD" id="cd06222">
    <property type="entry name" value="RNase_H_like"/>
    <property type="match status" value="1"/>
</dbReference>
<accession>A0A445L3H5</accession>
<evidence type="ECO:0000313" key="2">
    <source>
        <dbReference type="EMBL" id="RZC17610.1"/>
    </source>
</evidence>
<protein>
    <recommendedName>
        <fullName evidence="1">RNase H type-1 domain-containing protein</fullName>
    </recommendedName>
</protein>
<dbReference type="GO" id="GO:0003676">
    <property type="term" value="F:nucleic acid binding"/>
    <property type="evidence" value="ECO:0007669"/>
    <property type="project" value="InterPro"/>
</dbReference>
<evidence type="ECO:0000259" key="1">
    <source>
        <dbReference type="Pfam" id="PF13456"/>
    </source>
</evidence>
<sequence length="149" mass="16601">MSFFSEDLAMHETPKDSATILLMSIALILAKLRITSNATKSVMNNSIFDFVFLRSLGIQGHPRKSQIIKQVSWNLFIQGWTKCNIDGAAKGNPSARCGGIFRNDRACALGCFTLNLRTQNSLFAELMGVILAIELVAKKNWSMLWLECD</sequence>
<evidence type="ECO:0000313" key="3">
    <source>
        <dbReference type="Proteomes" id="UP000289340"/>
    </source>
</evidence>
<dbReference type="SUPFAM" id="SSF53098">
    <property type="entry name" value="Ribonuclease H-like"/>
    <property type="match status" value="1"/>
</dbReference>